<dbReference type="Gene3D" id="3.90.70.10">
    <property type="entry name" value="Cysteine proteinases"/>
    <property type="match status" value="1"/>
</dbReference>
<dbReference type="PANTHER" id="PTHR24006:SF644">
    <property type="entry name" value="UBIQUITIN CARBOXYL-TERMINAL HYDROLASE 7"/>
    <property type="match status" value="1"/>
</dbReference>
<dbReference type="InterPro" id="IPR018200">
    <property type="entry name" value="USP_CS"/>
</dbReference>
<keyword evidence="5" id="KW-0833">Ubl conjugation pathway</keyword>
<dbReference type="Proteomes" id="UP000011083">
    <property type="component" value="Unassembled WGS sequence"/>
</dbReference>
<dbReference type="Pfam" id="PF12436">
    <property type="entry name" value="USP7_ICP0_bdg"/>
    <property type="match status" value="1"/>
</dbReference>
<dbReference type="SUPFAM" id="SSF49599">
    <property type="entry name" value="TRAF domain-like"/>
    <property type="match status" value="1"/>
</dbReference>
<feature type="compositionally biased region" description="Acidic residues" evidence="8">
    <location>
        <begin position="55"/>
        <end position="67"/>
    </location>
</feature>
<dbReference type="SUPFAM" id="SSF54001">
    <property type="entry name" value="Cysteine proteinases"/>
    <property type="match status" value="1"/>
</dbReference>
<dbReference type="InterPro" id="IPR008974">
    <property type="entry name" value="TRAF-like"/>
</dbReference>
<dbReference type="GO" id="GO:0016579">
    <property type="term" value="P:protein deubiquitination"/>
    <property type="evidence" value="ECO:0007669"/>
    <property type="project" value="InterPro"/>
</dbReference>
<feature type="domain" description="USP" evidence="10">
    <location>
        <begin position="220"/>
        <end position="539"/>
    </location>
</feature>
<dbReference type="STRING" id="1257118.L8H3J5"/>
<dbReference type="GeneID" id="14919765"/>
<dbReference type="PROSITE" id="PS50144">
    <property type="entry name" value="MATH"/>
    <property type="match status" value="1"/>
</dbReference>
<dbReference type="InterPro" id="IPR028889">
    <property type="entry name" value="USP"/>
</dbReference>
<dbReference type="Gene3D" id="3.10.20.90">
    <property type="entry name" value="Phosphatidylinositol 3-kinase Catalytic Subunit, Chain A, domain 1"/>
    <property type="match status" value="2"/>
</dbReference>
<dbReference type="VEuPathDB" id="AmoebaDB:ACA1_234340"/>
<keyword evidence="7" id="KW-0788">Thiol protease</keyword>
<evidence type="ECO:0000256" key="8">
    <source>
        <dbReference type="SAM" id="MobiDB-lite"/>
    </source>
</evidence>
<dbReference type="Pfam" id="PF14533">
    <property type="entry name" value="USP7_C2"/>
    <property type="match status" value="1"/>
</dbReference>
<keyword evidence="12" id="KW-1185">Reference proteome</keyword>
<feature type="compositionally biased region" description="Basic residues" evidence="8">
    <location>
        <begin position="1"/>
        <end position="11"/>
    </location>
</feature>
<evidence type="ECO:0000256" key="4">
    <source>
        <dbReference type="ARBA" id="ARBA00022670"/>
    </source>
</evidence>
<name>L8H3J5_ACACF</name>
<dbReference type="InterPro" id="IPR029346">
    <property type="entry name" value="USP_C"/>
</dbReference>
<dbReference type="Pfam" id="PF00443">
    <property type="entry name" value="UCH"/>
    <property type="match status" value="1"/>
</dbReference>
<dbReference type="Gene3D" id="2.60.210.10">
    <property type="entry name" value="Apoptosis, Tumor Necrosis Factor Receptor Associated Protein 2, Chain A"/>
    <property type="match status" value="1"/>
</dbReference>
<dbReference type="InterPro" id="IPR002083">
    <property type="entry name" value="MATH/TRAF_dom"/>
</dbReference>
<dbReference type="OMA" id="QFLPCET"/>
<reference evidence="11 12" key="1">
    <citation type="journal article" date="2013" name="Genome Biol.">
        <title>Genome of Acanthamoeba castellanii highlights extensive lateral gene transfer and early evolution of tyrosine kinase signaling.</title>
        <authorList>
            <person name="Clarke M."/>
            <person name="Lohan A.J."/>
            <person name="Liu B."/>
            <person name="Lagkouvardos I."/>
            <person name="Roy S."/>
            <person name="Zafar N."/>
            <person name="Bertelli C."/>
            <person name="Schilde C."/>
            <person name="Kianianmomeni A."/>
            <person name="Burglin T.R."/>
            <person name="Frech C."/>
            <person name="Turcotte B."/>
            <person name="Kopec K.O."/>
            <person name="Synnott J.M."/>
            <person name="Choo C."/>
            <person name="Paponov I."/>
            <person name="Finkler A."/>
            <person name="Soon Heng Tan C."/>
            <person name="Hutchins A.P."/>
            <person name="Weinmeier T."/>
            <person name="Rattei T."/>
            <person name="Chu J.S."/>
            <person name="Gimenez G."/>
            <person name="Irimia M."/>
            <person name="Rigden D.J."/>
            <person name="Fitzpatrick D.A."/>
            <person name="Lorenzo-Morales J."/>
            <person name="Bateman A."/>
            <person name="Chiu C.H."/>
            <person name="Tang P."/>
            <person name="Hegemann P."/>
            <person name="Fromm H."/>
            <person name="Raoult D."/>
            <person name="Greub G."/>
            <person name="Miranda-Saavedra D."/>
            <person name="Chen N."/>
            <person name="Nash P."/>
            <person name="Ginger M.L."/>
            <person name="Horn M."/>
            <person name="Schaap P."/>
            <person name="Caler L."/>
            <person name="Loftus B."/>
        </authorList>
    </citation>
    <scope>NUCLEOTIDE SEQUENCE [LARGE SCALE GENOMIC DNA]</scope>
    <source>
        <strain evidence="11 12">Neff</strain>
    </source>
</reference>
<dbReference type="PANTHER" id="PTHR24006">
    <property type="entry name" value="UBIQUITIN CARBOXYL-TERMINAL HYDROLASE"/>
    <property type="match status" value="1"/>
</dbReference>
<dbReference type="RefSeq" id="XP_004341060.1">
    <property type="nucleotide sequence ID" value="XM_004341012.1"/>
</dbReference>
<proteinExistence type="inferred from homology"/>
<keyword evidence="6 11" id="KW-0378">Hydrolase</keyword>
<feature type="region of interest" description="Disordered" evidence="8">
    <location>
        <begin position="1"/>
        <end position="78"/>
    </location>
</feature>
<dbReference type="InterPro" id="IPR001394">
    <property type="entry name" value="Peptidase_C19_UCH"/>
</dbReference>
<dbReference type="PROSITE" id="PS50235">
    <property type="entry name" value="USP_3"/>
    <property type="match status" value="1"/>
</dbReference>
<dbReference type="GO" id="GO:0005634">
    <property type="term" value="C:nucleus"/>
    <property type="evidence" value="ECO:0007669"/>
    <property type="project" value="TreeGrafter"/>
</dbReference>
<evidence type="ECO:0000259" key="10">
    <source>
        <dbReference type="PROSITE" id="PS50235"/>
    </source>
</evidence>
<dbReference type="KEGG" id="acan:ACA1_234340"/>
<dbReference type="CDD" id="cd02659">
    <property type="entry name" value="peptidase_C19C"/>
    <property type="match status" value="1"/>
</dbReference>
<dbReference type="CDD" id="cd00121">
    <property type="entry name" value="MATH"/>
    <property type="match status" value="1"/>
</dbReference>
<dbReference type="InterPro" id="IPR038765">
    <property type="entry name" value="Papain-like_cys_pep_sf"/>
</dbReference>
<dbReference type="Pfam" id="PF22486">
    <property type="entry name" value="MATH_2"/>
    <property type="match status" value="1"/>
</dbReference>
<keyword evidence="4" id="KW-0645">Protease</keyword>
<evidence type="ECO:0000256" key="1">
    <source>
        <dbReference type="ARBA" id="ARBA00000707"/>
    </source>
</evidence>
<organism evidence="11 12">
    <name type="scientific">Acanthamoeba castellanii (strain ATCC 30010 / Neff)</name>
    <dbReference type="NCBI Taxonomy" id="1257118"/>
    <lineage>
        <taxon>Eukaryota</taxon>
        <taxon>Amoebozoa</taxon>
        <taxon>Discosea</taxon>
        <taxon>Longamoebia</taxon>
        <taxon>Centramoebida</taxon>
        <taxon>Acanthamoebidae</taxon>
        <taxon>Acanthamoeba</taxon>
    </lineage>
</organism>
<dbReference type="EMBL" id="KB007939">
    <property type="protein sequence ID" value="ELR18996.1"/>
    <property type="molecule type" value="Genomic_DNA"/>
</dbReference>
<dbReference type="PROSITE" id="PS00973">
    <property type="entry name" value="USP_2"/>
    <property type="match status" value="1"/>
</dbReference>
<dbReference type="InterPro" id="IPR050164">
    <property type="entry name" value="Peptidase_C19"/>
</dbReference>
<evidence type="ECO:0000256" key="3">
    <source>
        <dbReference type="ARBA" id="ARBA00012759"/>
    </source>
</evidence>
<dbReference type="EC" id="3.4.19.12" evidence="3"/>
<gene>
    <name evidence="11" type="ORF">ACA1_234340</name>
</gene>
<protein>
    <recommendedName>
        <fullName evidence="3">ubiquitinyl hydrolase 1</fullName>
        <ecNumber evidence="3">3.4.19.12</ecNumber>
    </recommendedName>
</protein>
<evidence type="ECO:0000256" key="6">
    <source>
        <dbReference type="ARBA" id="ARBA00022801"/>
    </source>
</evidence>
<evidence type="ECO:0000256" key="7">
    <source>
        <dbReference type="ARBA" id="ARBA00022807"/>
    </source>
</evidence>
<sequence>MLGFGRKKKGQPKKENEEDANKGSPKLEAEGAAKTELNGRQSPKAEDVPAKDEPKDEDEEEEEEEEEEKKKGKAAEENTGHYTWQVAKFSKLRANRLPKSSRPVAPLYNDSLAVYLAVADAKTQPPDWMRTANFTISIINHKDANKTVSKAELHTFRAQEMDWGFNGMIGYAELREPGYLVDDTLHINVEIEVKKYASYSSGRDWVSWANWDSRKETGYVGLKNQGATCYMNSLLQALYHIGTFRRAVYQLPTQNDLPTKSIPLALQRVFYRVQFGPRAVGTKELTASFGWNRRDSFVQHDVQELNRVFCDNLEEKMKGTLSEGIVEKLFRGKIYNYIKCINVAYESSRVETFYDISLDVKGMKDVHASLQHYCAVETLSGDNKYDAGSHGLQDANKGCFFQSLPPVLELHLKRFVYDFQRDRNFKINDLYEFPPTLNMRKYMAADADVSIKPLYRLYAVLVHSGDVHGGHYYAYVRPTTKMQWFKFDDERVTKARKKDVFEGNFGGDITRTVRNALGKPITTTYPRSANAYMLLYIRDDEREQILRPVDREEIPKHLEERFEQEEAEKAAKKKELAEAHLYLKLRVATLRDFEQSHDADLCDFEQAKEFKVKKTSTLREFRAVAAEEFGIPAARQRYWTCPARRNRTVRPDEPYTPKEEDTPLEKLVKRGALDIKVFLEASTAPEGETDEAKLFAPHTDDDAIMFFKYYDPEAQLLRLVCYKFVKVSDKIGSVIPHLNQLLGFPSDQELLLFEEIKPTMVEPLKGTDSFAEAELANGDIICVQKPPPGNATLPRPLAPAHYAWMLNRVTVKFRDLGAPSVDVCVLELSKEMTYEEVVGQLAGQLGHEAGKIRLTQHSAIYNKPRIQPIKTMPKLLLTDMLANPYNPKKLLGDILYYEKLDMPLAELENNKLLKVEWFNDKVQPVATHQVLVPKTSLFSDVIAKLKEALGPALTGTGEIRLLEVQNHRIYRLLKPEERTTGYTEYTILRAEEVPEEDLNKDPKAASKTIQVSHVFRDPHVSNFGHPFHLAIPKNERFADTKRRIQERLAVPDDEFATYKFLIVPWIGKPVAVEDDDACIAAKLDKSDYLGLEHKPPRRAPNAYRRKEEQLVIKG</sequence>
<dbReference type="GO" id="GO:0004843">
    <property type="term" value="F:cysteine-type deubiquitinase activity"/>
    <property type="evidence" value="ECO:0007669"/>
    <property type="project" value="UniProtKB-EC"/>
</dbReference>
<dbReference type="GO" id="GO:0031647">
    <property type="term" value="P:regulation of protein stability"/>
    <property type="evidence" value="ECO:0007669"/>
    <property type="project" value="TreeGrafter"/>
</dbReference>
<evidence type="ECO:0000256" key="5">
    <source>
        <dbReference type="ARBA" id="ARBA00022786"/>
    </source>
</evidence>
<dbReference type="AlphaFoldDB" id="L8H3J5"/>
<feature type="compositionally biased region" description="Basic and acidic residues" evidence="8">
    <location>
        <begin position="43"/>
        <end position="54"/>
    </location>
</feature>
<dbReference type="FunFam" id="3.90.70.10:FF:000044">
    <property type="entry name" value="Ubiquitin carboxyl-terminal hydrolase 13"/>
    <property type="match status" value="1"/>
</dbReference>
<dbReference type="GO" id="GO:0006508">
    <property type="term" value="P:proteolysis"/>
    <property type="evidence" value="ECO:0007669"/>
    <property type="project" value="UniProtKB-KW"/>
</dbReference>
<evidence type="ECO:0000259" key="9">
    <source>
        <dbReference type="PROSITE" id="PS50144"/>
    </source>
</evidence>
<dbReference type="InterPro" id="IPR024729">
    <property type="entry name" value="USP7_ICP0-binding_dom"/>
</dbReference>
<comment type="catalytic activity">
    <reaction evidence="1">
        <text>Thiol-dependent hydrolysis of ester, thioester, amide, peptide and isopeptide bonds formed by the C-terminal Gly of ubiquitin (a 76-residue protein attached to proteins as an intracellular targeting signal).</text>
        <dbReference type="EC" id="3.4.19.12"/>
    </reaction>
</comment>
<evidence type="ECO:0000313" key="11">
    <source>
        <dbReference type="EMBL" id="ELR18996.1"/>
    </source>
</evidence>
<dbReference type="GO" id="GO:0005829">
    <property type="term" value="C:cytosol"/>
    <property type="evidence" value="ECO:0007669"/>
    <property type="project" value="TreeGrafter"/>
</dbReference>
<evidence type="ECO:0000313" key="12">
    <source>
        <dbReference type="Proteomes" id="UP000011083"/>
    </source>
</evidence>
<feature type="domain" description="MATH" evidence="9">
    <location>
        <begin position="53"/>
        <end position="191"/>
    </location>
</feature>
<comment type="similarity">
    <text evidence="2">Belongs to the peptidase C19 family.</text>
</comment>
<feature type="compositionally biased region" description="Basic and acidic residues" evidence="8">
    <location>
        <begin position="68"/>
        <end position="78"/>
    </location>
</feature>
<feature type="compositionally biased region" description="Basic and acidic residues" evidence="8">
    <location>
        <begin position="12"/>
        <end position="33"/>
    </location>
</feature>
<accession>L8H3J5</accession>
<evidence type="ECO:0000256" key="2">
    <source>
        <dbReference type="ARBA" id="ARBA00009085"/>
    </source>
</evidence>
<dbReference type="PROSITE" id="PS00972">
    <property type="entry name" value="USP_1"/>
    <property type="match status" value="1"/>
</dbReference>
<dbReference type="OrthoDB" id="289038at2759"/>